<evidence type="ECO:0000313" key="6">
    <source>
        <dbReference type="EMBL" id="RJF86777.1"/>
    </source>
</evidence>
<name>A0A418W9S7_9PROT</name>
<organism evidence="6 7">
    <name type="scientific">Oleomonas cavernae</name>
    <dbReference type="NCBI Taxonomy" id="2320859"/>
    <lineage>
        <taxon>Bacteria</taxon>
        <taxon>Pseudomonadati</taxon>
        <taxon>Pseudomonadota</taxon>
        <taxon>Alphaproteobacteria</taxon>
        <taxon>Acetobacterales</taxon>
        <taxon>Acetobacteraceae</taxon>
        <taxon>Oleomonas</taxon>
    </lineage>
</organism>
<dbReference type="Proteomes" id="UP000284605">
    <property type="component" value="Unassembled WGS sequence"/>
</dbReference>
<keyword evidence="7" id="KW-1185">Reference proteome</keyword>
<reference evidence="6 7" key="1">
    <citation type="submission" date="2018-09" db="EMBL/GenBank/DDBJ databases">
        <authorList>
            <person name="Zhu H."/>
        </authorList>
    </citation>
    <scope>NUCLEOTIDE SEQUENCE [LARGE SCALE GENOMIC DNA]</scope>
    <source>
        <strain evidence="6 7">K1W22B-8</strain>
    </source>
</reference>
<evidence type="ECO:0000313" key="7">
    <source>
        <dbReference type="Proteomes" id="UP000284605"/>
    </source>
</evidence>
<evidence type="ECO:0000256" key="4">
    <source>
        <dbReference type="ARBA" id="ARBA00023033"/>
    </source>
</evidence>
<dbReference type="OrthoDB" id="9804736at2"/>
<dbReference type="PANTHER" id="PTHR30137">
    <property type="entry name" value="LUCIFERASE-LIKE MONOOXYGENASE"/>
    <property type="match status" value="1"/>
</dbReference>
<dbReference type="GO" id="GO:0005829">
    <property type="term" value="C:cytosol"/>
    <property type="evidence" value="ECO:0007669"/>
    <property type="project" value="TreeGrafter"/>
</dbReference>
<evidence type="ECO:0000256" key="2">
    <source>
        <dbReference type="ARBA" id="ARBA00022630"/>
    </source>
</evidence>
<feature type="domain" description="Luciferase-like" evidence="5">
    <location>
        <begin position="1"/>
        <end position="300"/>
    </location>
</feature>
<evidence type="ECO:0000256" key="1">
    <source>
        <dbReference type="ARBA" id="ARBA00010426"/>
    </source>
</evidence>
<dbReference type="InterPro" id="IPR050766">
    <property type="entry name" value="Bact_Lucif_Oxidored"/>
</dbReference>
<dbReference type="InterPro" id="IPR011251">
    <property type="entry name" value="Luciferase-like_dom"/>
</dbReference>
<proteinExistence type="inferred from homology"/>
<evidence type="ECO:0000256" key="3">
    <source>
        <dbReference type="ARBA" id="ARBA00023002"/>
    </source>
</evidence>
<protein>
    <submittedName>
        <fullName evidence="6">LLM class flavin-dependent oxidoreductase</fullName>
    </submittedName>
</protein>
<dbReference type="EMBL" id="QYUK01000011">
    <property type="protein sequence ID" value="RJF86777.1"/>
    <property type="molecule type" value="Genomic_DNA"/>
</dbReference>
<dbReference type="SUPFAM" id="SSF51679">
    <property type="entry name" value="Bacterial luciferase-like"/>
    <property type="match status" value="1"/>
</dbReference>
<gene>
    <name evidence="6" type="ORF">D3874_06890</name>
</gene>
<dbReference type="Pfam" id="PF00296">
    <property type="entry name" value="Bac_luciferase"/>
    <property type="match status" value="1"/>
</dbReference>
<accession>A0A418W9S7</accession>
<dbReference type="PANTHER" id="PTHR30137:SF16">
    <property type="entry name" value="BLL0895 PROTEIN"/>
    <property type="match status" value="1"/>
</dbReference>
<keyword evidence="2" id="KW-0285">Flavoprotein</keyword>
<dbReference type="AlphaFoldDB" id="A0A418W9S7"/>
<keyword evidence="4" id="KW-0503">Monooxygenase</keyword>
<dbReference type="GO" id="GO:0004497">
    <property type="term" value="F:monooxygenase activity"/>
    <property type="evidence" value="ECO:0007669"/>
    <property type="project" value="UniProtKB-KW"/>
</dbReference>
<keyword evidence="3" id="KW-0560">Oxidoreductase</keyword>
<comment type="similarity">
    <text evidence="1">Belongs to the bacterial luciferase oxidoreductase family.</text>
</comment>
<dbReference type="GO" id="GO:0016705">
    <property type="term" value="F:oxidoreductase activity, acting on paired donors, with incorporation or reduction of molecular oxygen"/>
    <property type="evidence" value="ECO:0007669"/>
    <property type="project" value="InterPro"/>
</dbReference>
<evidence type="ECO:0000259" key="5">
    <source>
        <dbReference type="Pfam" id="PF00296"/>
    </source>
</evidence>
<dbReference type="InterPro" id="IPR036661">
    <property type="entry name" value="Luciferase-like_sf"/>
</dbReference>
<dbReference type="Gene3D" id="3.20.20.30">
    <property type="entry name" value="Luciferase-like domain"/>
    <property type="match status" value="1"/>
</dbReference>
<sequence length="384" mass="42294">MRNGIFLAPFHALDQDPTEALHRDLELIEHLDRLGYEEAWIGEHHSAGFEIIASPELFIAAAAERTRRIRLGTGVVSLPYHNPLMTANRIIQLDHMTRGRVMFGVGPGLLPSDAMMLGIDPMTQRDRMMEGLAVILRLFRGEVVTEQSDWFNLVNARTHLLPYTRPHPEMAVASAVSPSGGRAAGKYGFGMLCVAATAADGFDALATNWQIACQIAQEDGRTMDRNGLRLVGPVHIAPTREQARANVQWGLHKWLEYFARLNPLSPRTPEGMDPIDAMIATGQAVIGTPDDAIAQIHRLQAKQGHFGAFLQLAHNWASFDHTIKSYALWAEHVAPVFKHANASRQASYDWTMSNANEFIGKAMMAAGAMIQRHADEQAAKAAAS</sequence>
<comment type="caution">
    <text evidence="6">The sequence shown here is derived from an EMBL/GenBank/DDBJ whole genome shotgun (WGS) entry which is preliminary data.</text>
</comment>